<keyword evidence="1" id="KW-0472">Membrane</keyword>
<organism evidence="2 3">
    <name type="scientific">Araneus ventricosus</name>
    <name type="common">Orbweaver spider</name>
    <name type="synonym">Epeira ventricosa</name>
    <dbReference type="NCBI Taxonomy" id="182803"/>
    <lineage>
        <taxon>Eukaryota</taxon>
        <taxon>Metazoa</taxon>
        <taxon>Ecdysozoa</taxon>
        <taxon>Arthropoda</taxon>
        <taxon>Chelicerata</taxon>
        <taxon>Arachnida</taxon>
        <taxon>Araneae</taxon>
        <taxon>Araneomorphae</taxon>
        <taxon>Entelegynae</taxon>
        <taxon>Araneoidea</taxon>
        <taxon>Araneidae</taxon>
        <taxon>Araneus</taxon>
    </lineage>
</organism>
<accession>A0A4Y2KUQ3</accession>
<gene>
    <name evidence="2" type="ORF">AVEN_172992_1</name>
</gene>
<name>A0A4Y2KUQ3_ARAVE</name>
<evidence type="ECO:0000313" key="2">
    <source>
        <dbReference type="EMBL" id="GBN05760.1"/>
    </source>
</evidence>
<feature type="transmembrane region" description="Helical" evidence="1">
    <location>
        <begin position="59"/>
        <end position="79"/>
    </location>
</feature>
<feature type="transmembrane region" description="Helical" evidence="1">
    <location>
        <begin position="21"/>
        <end position="39"/>
    </location>
</feature>
<sequence>MEETMAEDKFTGRLTACRIGLTSFLIKNICDVIVSPFLLPYSTARRAKILDLYGWFDLMNVLLLLYHPTTLVICFPIYVRVSSLNRPHLQLHGGNNGGG</sequence>
<proteinExistence type="predicted"/>
<dbReference type="Proteomes" id="UP000499080">
    <property type="component" value="Unassembled WGS sequence"/>
</dbReference>
<keyword evidence="1" id="KW-0812">Transmembrane</keyword>
<reference evidence="2 3" key="1">
    <citation type="journal article" date="2019" name="Sci. Rep.">
        <title>Orb-weaving spider Araneus ventricosus genome elucidates the spidroin gene catalogue.</title>
        <authorList>
            <person name="Kono N."/>
            <person name="Nakamura H."/>
            <person name="Ohtoshi R."/>
            <person name="Moran D.A.P."/>
            <person name="Shinohara A."/>
            <person name="Yoshida Y."/>
            <person name="Fujiwara M."/>
            <person name="Mori M."/>
            <person name="Tomita M."/>
            <person name="Arakawa K."/>
        </authorList>
    </citation>
    <scope>NUCLEOTIDE SEQUENCE [LARGE SCALE GENOMIC DNA]</scope>
</reference>
<evidence type="ECO:0000256" key="1">
    <source>
        <dbReference type="SAM" id="Phobius"/>
    </source>
</evidence>
<keyword evidence="3" id="KW-1185">Reference proteome</keyword>
<dbReference type="AlphaFoldDB" id="A0A4Y2KUQ3"/>
<comment type="caution">
    <text evidence="2">The sequence shown here is derived from an EMBL/GenBank/DDBJ whole genome shotgun (WGS) entry which is preliminary data.</text>
</comment>
<dbReference type="EMBL" id="BGPR01196373">
    <property type="protein sequence ID" value="GBN05760.1"/>
    <property type="molecule type" value="Genomic_DNA"/>
</dbReference>
<keyword evidence="1" id="KW-1133">Transmembrane helix</keyword>
<evidence type="ECO:0000313" key="3">
    <source>
        <dbReference type="Proteomes" id="UP000499080"/>
    </source>
</evidence>
<protein>
    <submittedName>
        <fullName evidence="2">Uncharacterized protein</fullName>
    </submittedName>
</protein>